<evidence type="ECO:0000313" key="4">
    <source>
        <dbReference type="Proteomes" id="UP000604083"/>
    </source>
</evidence>
<protein>
    <submittedName>
        <fullName evidence="3">PEP-CTERM sorting domain-containing protein</fullName>
    </submittedName>
</protein>
<dbReference type="NCBIfam" id="TIGR02595">
    <property type="entry name" value="PEP_CTERM"/>
    <property type="match status" value="1"/>
</dbReference>
<dbReference type="EMBL" id="JAENIO010000032">
    <property type="protein sequence ID" value="MBK1834808.1"/>
    <property type="molecule type" value="Genomic_DNA"/>
</dbReference>
<dbReference type="InterPro" id="IPR013424">
    <property type="entry name" value="Ice-binding_C"/>
</dbReference>
<accession>A0A934RSU7</accession>
<keyword evidence="4" id="KW-1185">Reference proteome</keyword>
<feature type="chain" id="PRO_5037141701" evidence="1">
    <location>
        <begin position="26"/>
        <end position="276"/>
    </location>
</feature>
<dbReference type="AlphaFoldDB" id="A0A934RSU7"/>
<dbReference type="RefSeq" id="WP_200392240.1">
    <property type="nucleotide sequence ID" value="NZ_JAENIO010000032.1"/>
</dbReference>
<sequence>MKRQILDRSLGLGALLTLLAPSAQAALLANDSILTGSNPAAGEYDSTSAIGGQNPEGLGYNSAWSGSSGAIVSGLSYSGSGYSGEEGSALQTTSATRFGRNMDTDLANAFAGTGTIYLSFLASFDGSFSSWAGYAAFEVGGTDYNDPNKALAIGVDGGGLAGNFMYQVNNGTKTSTAIPSDTNVHHFLVRFDMDAAGTDDLTLWIDPVLTGASDPAGGISVTGEELSIDNIRLGAGGAGLTVDEIRFGTDLASVVPEPSTALLSLLGVLGLIRRRR</sequence>
<proteinExistence type="predicted"/>
<feature type="domain" description="Ice-binding protein C-terminal" evidence="2">
    <location>
        <begin position="255"/>
        <end position="276"/>
    </location>
</feature>
<organism evidence="3 4">
    <name type="scientific">Roseibacillus ishigakijimensis</name>
    <dbReference type="NCBI Taxonomy" id="454146"/>
    <lineage>
        <taxon>Bacteria</taxon>
        <taxon>Pseudomonadati</taxon>
        <taxon>Verrucomicrobiota</taxon>
        <taxon>Verrucomicrobiia</taxon>
        <taxon>Verrucomicrobiales</taxon>
        <taxon>Verrucomicrobiaceae</taxon>
        <taxon>Roseibacillus</taxon>
    </lineage>
</organism>
<feature type="signal peptide" evidence="1">
    <location>
        <begin position="1"/>
        <end position="25"/>
    </location>
</feature>
<name>A0A934RSU7_9BACT</name>
<comment type="caution">
    <text evidence="3">The sequence shown here is derived from an EMBL/GenBank/DDBJ whole genome shotgun (WGS) entry which is preliminary data.</text>
</comment>
<reference evidence="3" key="1">
    <citation type="submission" date="2021-01" db="EMBL/GenBank/DDBJ databases">
        <title>Modified the classification status of verrucomicrobia.</title>
        <authorList>
            <person name="Feng X."/>
        </authorList>
    </citation>
    <scope>NUCLEOTIDE SEQUENCE</scope>
    <source>
        <strain evidence="3">KCTC 12986</strain>
    </source>
</reference>
<gene>
    <name evidence="3" type="ORF">JIN78_12115</name>
</gene>
<evidence type="ECO:0000313" key="3">
    <source>
        <dbReference type="EMBL" id="MBK1834808.1"/>
    </source>
</evidence>
<keyword evidence="1" id="KW-0732">Signal</keyword>
<dbReference type="Proteomes" id="UP000604083">
    <property type="component" value="Unassembled WGS sequence"/>
</dbReference>
<dbReference type="Pfam" id="PF07589">
    <property type="entry name" value="PEP-CTERM"/>
    <property type="match status" value="1"/>
</dbReference>
<evidence type="ECO:0000259" key="2">
    <source>
        <dbReference type="Pfam" id="PF07589"/>
    </source>
</evidence>
<evidence type="ECO:0000256" key="1">
    <source>
        <dbReference type="SAM" id="SignalP"/>
    </source>
</evidence>